<keyword evidence="9" id="KW-0812">Transmembrane</keyword>
<feature type="transmembrane region" description="Helical" evidence="9">
    <location>
        <begin position="12"/>
        <end position="33"/>
    </location>
</feature>
<dbReference type="PROSITE" id="PS50109">
    <property type="entry name" value="HIS_KIN"/>
    <property type="match status" value="1"/>
</dbReference>
<evidence type="ECO:0000256" key="8">
    <source>
        <dbReference type="ARBA" id="ARBA00023012"/>
    </source>
</evidence>
<evidence type="ECO:0000256" key="1">
    <source>
        <dbReference type="ARBA" id="ARBA00000085"/>
    </source>
</evidence>
<dbReference type="SMART" id="SM00388">
    <property type="entry name" value="HisKA"/>
    <property type="match status" value="1"/>
</dbReference>
<evidence type="ECO:0000256" key="9">
    <source>
        <dbReference type="SAM" id="Phobius"/>
    </source>
</evidence>
<dbReference type="PRINTS" id="PR00344">
    <property type="entry name" value="BCTRLSENSOR"/>
</dbReference>
<dbReference type="InterPro" id="IPR017116">
    <property type="entry name" value="Sig_transdc_His_kinase_PgtB"/>
</dbReference>
<keyword evidence="8" id="KW-0902">Two-component regulatory system</keyword>
<dbReference type="PANTHER" id="PTHR43065">
    <property type="entry name" value="SENSOR HISTIDINE KINASE"/>
    <property type="match status" value="1"/>
</dbReference>
<proteinExistence type="predicted"/>
<dbReference type="Proteomes" id="UP000664658">
    <property type="component" value="Unassembled WGS sequence"/>
</dbReference>
<evidence type="ECO:0000256" key="5">
    <source>
        <dbReference type="ARBA" id="ARBA00022741"/>
    </source>
</evidence>
<organism evidence="11 12">
    <name type="scientific">Plesiomonas shigelloides</name>
    <name type="common">Aeromonas shigelloides</name>
    <dbReference type="NCBI Taxonomy" id="703"/>
    <lineage>
        <taxon>Bacteria</taxon>
        <taxon>Pseudomonadati</taxon>
        <taxon>Pseudomonadota</taxon>
        <taxon>Gammaproteobacteria</taxon>
        <taxon>Enterobacterales</taxon>
        <taxon>Enterobacteriaceae</taxon>
        <taxon>Plesiomonas</taxon>
    </lineage>
</organism>
<dbReference type="Gene3D" id="3.30.450.20">
    <property type="entry name" value="PAS domain"/>
    <property type="match status" value="1"/>
</dbReference>
<dbReference type="RefSeq" id="WP_207542371.1">
    <property type="nucleotide sequence ID" value="NZ_JAFNAA010000014.1"/>
</dbReference>
<protein>
    <recommendedName>
        <fullName evidence="2">histidine kinase</fullName>
        <ecNumber evidence="2">2.7.13.3</ecNumber>
    </recommendedName>
</protein>
<evidence type="ECO:0000256" key="4">
    <source>
        <dbReference type="ARBA" id="ARBA00022679"/>
    </source>
</evidence>
<dbReference type="Gene3D" id="3.30.565.10">
    <property type="entry name" value="Histidine kinase-like ATPase, C-terminal domain"/>
    <property type="match status" value="1"/>
</dbReference>
<dbReference type="Pfam" id="PF00512">
    <property type="entry name" value="HisKA"/>
    <property type="match status" value="1"/>
</dbReference>
<keyword evidence="4" id="KW-0808">Transferase</keyword>
<dbReference type="InterPro" id="IPR003594">
    <property type="entry name" value="HATPase_dom"/>
</dbReference>
<dbReference type="PANTHER" id="PTHR43065:SF10">
    <property type="entry name" value="PEROXIDE STRESS-ACTIVATED HISTIDINE KINASE MAK3"/>
    <property type="match status" value="1"/>
</dbReference>
<evidence type="ECO:0000313" key="11">
    <source>
        <dbReference type="EMBL" id="MBO1109095.1"/>
    </source>
</evidence>
<reference evidence="11" key="1">
    <citation type="submission" date="2021-03" db="EMBL/GenBank/DDBJ databases">
        <title>Plesiomonas shigelloides zfcc0051, isolated from zebrafish feces.</title>
        <authorList>
            <person name="Vanderhoek Z."/>
            <person name="Gaulke C."/>
        </authorList>
    </citation>
    <scope>NUCLEOTIDE SEQUENCE</scope>
    <source>
        <strain evidence="11">Zfcc0051</strain>
    </source>
</reference>
<accession>A0A8I1W8C0</accession>
<dbReference type="InterPro" id="IPR036097">
    <property type="entry name" value="HisK_dim/P_sf"/>
</dbReference>
<dbReference type="InterPro" id="IPR005467">
    <property type="entry name" value="His_kinase_dom"/>
</dbReference>
<keyword evidence="7" id="KW-0067">ATP-binding</keyword>
<evidence type="ECO:0000313" key="12">
    <source>
        <dbReference type="Proteomes" id="UP000664658"/>
    </source>
</evidence>
<evidence type="ECO:0000256" key="2">
    <source>
        <dbReference type="ARBA" id="ARBA00012438"/>
    </source>
</evidence>
<keyword evidence="6" id="KW-0418">Kinase</keyword>
<keyword evidence="9" id="KW-0472">Membrane</keyword>
<keyword evidence="3" id="KW-0597">Phosphoprotein</keyword>
<sequence>MLAHFPLGKRLMLFCLLQSSLTFITGCIGYFVWSSLSNNITTTLASNISAVNAQHEIDTRSNQLLLLVADISNASAITDIIRKEHKINTVVTELENLTDTQDTHLRAINQKVKALTFEQSKLIKHKIALSNQLVKARDLINALHYDAIEEARPLLQEISWNINGQIHYSHTKESVTTMLTELSYMQQLVMDENELTNLLNEVSADNHHRDVNQTFLFIQTKIDDINRSLEVLKSYPSTVSHRQIISALLLLAKYNGELHSTINQLRATDSELASVKKQLNSAITEYKAQIGQSLLTSKHKLQTLIATTNATTQQGNKVLFIILLVTTSLSLFTAVVLIKKHFINRLNVLSSNISKVIRQTDYNIAKIDGHDEISALSNELHAFCAQMKEIQRLDALNLINNTHACIITCKTNGLIESINSKAAEVLNYIDDRPKMIWELFSDKNQKVIQALFGDQSASRYQQGHEIIISHMLDAASANETEYYSFYINTYQQGAKDKFIITLTDITKQELNRKRLQRLVNKQTESLRRKNIELKTEIQQRIQMQDELIQTAKMAVLGQTMTSLAHELNQPLSAMNMYLYTSHAQAIKSGDQTLQASIEKISALAERMRKIITNLRAFSKKSPQATTLTVCDVNTLVQDSLALVESRAKKEQCSLYNHIPSETLWPLNQTHFEQILINLYVNALDAMAGSTKPVIHVDLLDYNTRNLTLSVSDSGNGFAPDIVEKLFTPFISTKEVGLGLGLSISRSLAKGLHGDIYLASALNKGAMIILEFNHD</sequence>
<dbReference type="SUPFAM" id="SSF47384">
    <property type="entry name" value="Homodimeric domain of signal transducing histidine kinase"/>
    <property type="match status" value="1"/>
</dbReference>
<feature type="transmembrane region" description="Helical" evidence="9">
    <location>
        <begin position="318"/>
        <end position="338"/>
    </location>
</feature>
<dbReference type="PIRSF" id="PIRSF037119">
    <property type="entry name" value="STHK_PgtB"/>
    <property type="match status" value="1"/>
</dbReference>
<dbReference type="CDD" id="cd00082">
    <property type="entry name" value="HisKA"/>
    <property type="match status" value="1"/>
</dbReference>
<keyword evidence="9" id="KW-1133">Transmembrane helix</keyword>
<evidence type="ECO:0000256" key="6">
    <source>
        <dbReference type="ARBA" id="ARBA00022777"/>
    </source>
</evidence>
<dbReference type="Gene3D" id="1.10.287.130">
    <property type="match status" value="1"/>
</dbReference>
<dbReference type="SUPFAM" id="SSF55874">
    <property type="entry name" value="ATPase domain of HSP90 chaperone/DNA topoisomerase II/histidine kinase"/>
    <property type="match status" value="1"/>
</dbReference>
<comment type="caution">
    <text evidence="11">The sequence shown here is derived from an EMBL/GenBank/DDBJ whole genome shotgun (WGS) entry which is preliminary data.</text>
</comment>
<evidence type="ECO:0000259" key="10">
    <source>
        <dbReference type="PROSITE" id="PS50109"/>
    </source>
</evidence>
<dbReference type="InterPro" id="IPR004358">
    <property type="entry name" value="Sig_transdc_His_kin-like_C"/>
</dbReference>
<dbReference type="EC" id="2.7.13.3" evidence="2"/>
<comment type="catalytic activity">
    <reaction evidence="1">
        <text>ATP + protein L-histidine = ADP + protein N-phospho-L-histidine.</text>
        <dbReference type="EC" id="2.7.13.3"/>
    </reaction>
</comment>
<dbReference type="InterPro" id="IPR003661">
    <property type="entry name" value="HisK_dim/P_dom"/>
</dbReference>
<dbReference type="GO" id="GO:0005524">
    <property type="term" value="F:ATP binding"/>
    <property type="evidence" value="ECO:0007669"/>
    <property type="project" value="UniProtKB-KW"/>
</dbReference>
<keyword evidence="5" id="KW-0547">Nucleotide-binding</keyword>
<feature type="domain" description="Histidine kinase" evidence="10">
    <location>
        <begin position="562"/>
        <end position="774"/>
    </location>
</feature>
<dbReference type="GO" id="GO:0000155">
    <property type="term" value="F:phosphorelay sensor kinase activity"/>
    <property type="evidence" value="ECO:0007669"/>
    <property type="project" value="InterPro"/>
</dbReference>
<evidence type="ECO:0000256" key="3">
    <source>
        <dbReference type="ARBA" id="ARBA00022553"/>
    </source>
</evidence>
<dbReference type="Pfam" id="PF02518">
    <property type="entry name" value="HATPase_c"/>
    <property type="match status" value="1"/>
</dbReference>
<dbReference type="AlphaFoldDB" id="A0A8I1W8C0"/>
<dbReference type="EMBL" id="JAFNAA010000014">
    <property type="protein sequence ID" value="MBO1109095.1"/>
    <property type="molecule type" value="Genomic_DNA"/>
</dbReference>
<name>A0A8I1W8C0_PLESH</name>
<evidence type="ECO:0000256" key="7">
    <source>
        <dbReference type="ARBA" id="ARBA00022840"/>
    </source>
</evidence>
<dbReference type="InterPro" id="IPR036890">
    <property type="entry name" value="HATPase_C_sf"/>
</dbReference>
<gene>
    <name evidence="11" type="ORF">J2R62_12905</name>
</gene>
<dbReference type="SMART" id="SM00387">
    <property type="entry name" value="HATPase_c"/>
    <property type="match status" value="1"/>
</dbReference>